<dbReference type="AlphaFoldDB" id="A0A2T4TYF9"/>
<dbReference type="InterPro" id="IPR043504">
    <property type="entry name" value="Peptidase_S1_PA_chymotrypsin"/>
</dbReference>
<dbReference type="Pfam" id="PF00515">
    <property type="entry name" value="TPR_1"/>
    <property type="match status" value="1"/>
</dbReference>
<evidence type="ECO:0000256" key="2">
    <source>
        <dbReference type="ARBA" id="ARBA00022803"/>
    </source>
</evidence>
<protein>
    <submittedName>
        <fullName evidence="6">Uncharacterized protein</fullName>
    </submittedName>
</protein>
<keyword evidence="5" id="KW-1133">Transmembrane helix</keyword>
<dbReference type="InterPro" id="IPR009003">
    <property type="entry name" value="Peptidase_S1_PA"/>
</dbReference>
<dbReference type="InterPro" id="IPR019734">
    <property type="entry name" value="TPR_rpt"/>
</dbReference>
<sequence>MHAQDGRRSAPQVGPDGTRWPESNVDGRRALSGDGMNLAGSILHTAFSLLLIVKLRQYAVLRAVAALGTAALVVSTPAIAKTPSQVFEEVSASVVVVEVYDAKGTQIGQGSGVIIAPGEVATNCHVTKDAQRLQVRHGQVRHPAQVRLSDADRDLCQITAAGLTARPVAIGATKALKVGSRVYAVGAPKGLELTLSEGIVSGLREVSGGRFIQTTAPISPGSSGGGLFDENAALVGLTTFYVSEGQNLNFALPVEWLRELHARHTAQTPAKDSTVGWLAKALALDSRKDWEGLRAHARQWVNAQPKNAVAWYTLGWAYGKLGQSAKAVDAHQQAIRLNPEYADAWNNLGRAYGKLGQPAKAVDAYQQAVRLNPEYADAWSNLGYAYGKLGQSAKAVDAYQQAIRLTPEDADAWHNMGVAYGDLGQWAKAVDAHQQALRLNPEHANAWSNLGYAYGKLGQSAKAVDALQQALRLNPENANAWYNLGVAYDEMGRRDQVMEVYRKLKGLDAAKAEEFFQEVVLP</sequence>
<keyword evidence="2 3" id="KW-0802">TPR repeat</keyword>
<evidence type="ECO:0000256" key="1">
    <source>
        <dbReference type="ARBA" id="ARBA00022737"/>
    </source>
</evidence>
<dbReference type="SMART" id="SM00028">
    <property type="entry name" value="TPR"/>
    <property type="match status" value="6"/>
</dbReference>
<dbReference type="PRINTS" id="PR00834">
    <property type="entry name" value="PROTEASES2C"/>
</dbReference>
<dbReference type="PROSITE" id="PS50005">
    <property type="entry name" value="TPR"/>
    <property type="match status" value="6"/>
</dbReference>
<comment type="caution">
    <text evidence="6">The sequence shown here is derived from an EMBL/GenBank/DDBJ whole genome shotgun (WGS) entry which is preliminary data.</text>
</comment>
<feature type="repeat" description="TPR" evidence="3">
    <location>
        <begin position="444"/>
        <end position="477"/>
    </location>
</feature>
<dbReference type="Gene3D" id="1.25.40.10">
    <property type="entry name" value="Tetratricopeptide repeat domain"/>
    <property type="match status" value="3"/>
</dbReference>
<feature type="repeat" description="TPR" evidence="3">
    <location>
        <begin position="376"/>
        <end position="409"/>
    </location>
</feature>
<evidence type="ECO:0000256" key="4">
    <source>
        <dbReference type="SAM" id="MobiDB-lite"/>
    </source>
</evidence>
<feature type="repeat" description="TPR" evidence="3">
    <location>
        <begin position="342"/>
        <end position="375"/>
    </location>
</feature>
<proteinExistence type="predicted"/>
<reference evidence="6 7" key="1">
    <citation type="submission" date="2017-09" db="EMBL/GenBank/DDBJ databases">
        <title>Bloom of a denitrifying methanotroph, Candidatus Methylomirabilis limnetica, in a deep stratified lake.</title>
        <authorList>
            <person name="Graf J.S."/>
            <person name="Marchant H.K."/>
            <person name="Tienken D."/>
            <person name="Hach P.F."/>
            <person name="Brand A."/>
            <person name="Schubert C.J."/>
            <person name="Kuypers M.M."/>
            <person name="Milucka J."/>
        </authorList>
    </citation>
    <scope>NUCLEOTIDE SEQUENCE [LARGE SCALE GENOMIC DNA]</scope>
    <source>
        <strain evidence="6 7">Zug</strain>
    </source>
</reference>
<dbReference type="InterPro" id="IPR001940">
    <property type="entry name" value="Peptidase_S1C"/>
</dbReference>
<reference evidence="7" key="2">
    <citation type="journal article" date="2018" name="Environ. Microbiol.">
        <title>Bloom of a denitrifying methanotroph, 'Candidatus Methylomirabilis limnetica', in a deep stratified lake.</title>
        <authorList>
            <person name="Graf J.S."/>
            <person name="Mayr M.J."/>
            <person name="Marchant H.K."/>
            <person name="Tienken D."/>
            <person name="Hach P.F."/>
            <person name="Brand A."/>
            <person name="Schubert C.J."/>
            <person name="Kuypers M.M."/>
            <person name="Milucka J."/>
        </authorList>
    </citation>
    <scope>NUCLEOTIDE SEQUENCE [LARGE SCALE GENOMIC DNA]</scope>
    <source>
        <strain evidence="7">Zug</strain>
    </source>
</reference>
<gene>
    <name evidence="6" type="ORF">CLG94_05740</name>
</gene>
<dbReference type="GO" id="GO:0006508">
    <property type="term" value="P:proteolysis"/>
    <property type="evidence" value="ECO:0007669"/>
    <property type="project" value="InterPro"/>
</dbReference>
<dbReference type="PROSITE" id="PS50293">
    <property type="entry name" value="TPR_REGION"/>
    <property type="match status" value="5"/>
</dbReference>
<dbReference type="Pfam" id="PF13414">
    <property type="entry name" value="TPR_11"/>
    <property type="match status" value="1"/>
</dbReference>
<evidence type="ECO:0000256" key="5">
    <source>
        <dbReference type="SAM" id="Phobius"/>
    </source>
</evidence>
<organism evidence="6 7">
    <name type="scientific">Candidatus Methylomirabilis limnetica</name>
    <dbReference type="NCBI Taxonomy" id="2033718"/>
    <lineage>
        <taxon>Bacteria</taxon>
        <taxon>Candidatus Methylomirabilota</taxon>
        <taxon>Candidatus Methylomirabilia</taxon>
        <taxon>Candidatus Methylomirabilales</taxon>
        <taxon>Candidatus Methylomirabilaceae</taxon>
        <taxon>Candidatus Methylomirabilis</taxon>
    </lineage>
</organism>
<evidence type="ECO:0000313" key="6">
    <source>
        <dbReference type="EMBL" id="PTL36162.1"/>
    </source>
</evidence>
<dbReference type="Pfam" id="PF13432">
    <property type="entry name" value="TPR_16"/>
    <property type="match status" value="2"/>
</dbReference>
<dbReference type="GO" id="GO:0004252">
    <property type="term" value="F:serine-type endopeptidase activity"/>
    <property type="evidence" value="ECO:0007669"/>
    <property type="project" value="InterPro"/>
</dbReference>
<feature type="repeat" description="TPR" evidence="3">
    <location>
        <begin position="410"/>
        <end position="443"/>
    </location>
</feature>
<feature type="region of interest" description="Disordered" evidence="4">
    <location>
        <begin position="1"/>
        <end position="28"/>
    </location>
</feature>
<dbReference type="PANTHER" id="PTHR44943">
    <property type="entry name" value="CELLULOSE SYNTHASE OPERON PROTEIN C"/>
    <property type="match status" value="1"/>
</dbReference>
<keyword evidence="5" id="KW-0472">Membrane</keyword>
<evidence type="ECO:0000256" key="3">
    <source>
        <dbReference type="PROSITE-ProRule" id="PRU00339"/>
    </source>
</evidence>
<feature type="repeat" description="TPR" evidence="3">
    <location>
        <begin position="308"/>
        <end position="341"/>
    </location>
</feature>
<dbReference type="InterPro" id="IPR011990">
    <property type="entry name" value="TPR-like_helical_dom_sf"/>
</dbReference>
<dbReference type="Proteomes" id="UP000241436">
    <property type="component" value="Unassembled WGS sequence"/>
</dbReference>
<dbReference type="InterPro" id="IPR051685">
    <property type="entry name" value="Ycf3/AcsC/BcsC/TPR_MFPF"/>
</dbReference>
<evidence type="ECO:0000313" key="7">
    <source>
        <dbReference type="Proteomes" id="UP000241436"/>
    </source>
</evidence>
<dbReference type="SUPFAM" id="SSF50494">
    <property type="entry name" value="Trypsin-like serine proteases"/>
    <property type="match status" value="1"/>
</dbReference>
<dbReference type="EMBL" id="NVQC01000017">
    <property type="protein sequence ID" value="PTL36162.1"/>
    <property type="molecule type" value="Genomic_DNA"/>
</dbReference>
<accession>A0A2T4TYF9</accession>
<dbReference type="PANTHER" id="PTHR44943:SF4">
    <property type="entry name" value="TPR REPEAT-CONTAINING PROTEIN MJ0798"/>
    <property type="match status" value="1"/>
</dbReference>
<feature type="repeat" description="TPR" evidence="3">
    <location>
        <begin position="478"/>
        <end position="511"/>
    </location>
</feature>
<feature type="transmembrane region" description="Helical" evidence="5">
    <location>
        <begin position="60"/>
        <end position="80"/>
    </location>
</feature>
<dbReference type="SUPFAM" id="SSF48452">
    <property type="entry name" value="TPR-like"/>
    <property type="match status" value="1"/>
</dbReference>
<keyword evidence="5" id="KW-0812">Transmembrane</keyword>
<keyword evidence="7" id="KW-1185">Reference proteome</keyword>
<dbReference type="Gene3D" id="2.40.10.10">
    <property type="entry name" value="Trypsin-like serine proteases"/>
    <property type="match status" value="2"/>
</dbReference>
<keyword evidence="1" id="KW-0677">Repeat</keyword>
<name>A0A2T4TYF9_9BACT</name>
<dbReference type="Pfam" id="PF13365">
    <property type="entry name" value="Trypsin_2"/>
    <property type="match status" value="1"/>
</dbReference>